<proteinExistence type="predicted"/>
<name>A0A6I2U9D6_9FIRM</name>
<dbReference type="EMBL" id="VUNR01000004">
    <property type="protein sequence ID" value="MSU08038.1"/>
    <property type="molecule type" value="Genomic_DNA"/>
</dbReference>
<dbReference type="RefSeq" id="WP_154406163.1">
    <property type="nucleotide sequence ID" value="NZ_VUNR01000004.1"/>
</dbReference>
<dbReference type="InterPro" id="IPR005653">
    <property type="entry name" value="OstA-like_N"/>
</dbReference>
<comment type="caution">
    <text evidence="4">The sequence shown here is derived from an EMBL/GenBank/DDBJ whole genome shotgun (WGS) entry which is preliminary data.</text>
</comment>
<dbReference type="GO" id="GO:0009279">
    <property type="term" value="C:cell outer membrane"/>
    <property type="evidence" value="ECO:0007669"/>
    <property type="project" value="TreeGrafter"/>
</dbReference>
<gene>
    <name evidence="4" type="ORF">FYJ84_03405</name>
</gene>
<protein>
    <submittedName>
        <fullName evidence="4">Organic solvent tolerance protein OstA</fullName>
    </submittedName>
</protein>
<feature type="signal peptide" evidence="2">
    <location>
        <begin position="1"/>
        <end position="27"/>
    </location>
</feature>
<accession>A0A6I2U9D6</accession>
<feature type="domain" description="Organic solvent tolerance-like N-terminal" evidence="3">
    <location>
        <begin position="35"/>
        <end position="163"/>
    </location>
</feature>
<dbReference type="GO" id="GO:0030288">
    <property type="term" value="C:outer membrane-bounded periplasmic space"/>
    <property type="evidence" value="ECO:0007669"/>
    <property type="project" value="TreeGrafter"/>
</dbReference>
<keyword evidence="5" id="KW-1185">Reference proteome</keyword>
<keyword evidence="1 2" id="KW-0732">Signal</keyword>
<evidence type="ECO:0000259" key="3">
    <source>
        <dbReference type="Pfam" id="PF03968"/>
    </source>
</evidence>
<feature type="chain" id="PRO_5026272518" evidence="2">
    <location>
        <begin position="28"/>
        <end position="231"/>
    </location>
</feature>
<dbReference type="GO" id="GO:0017089">
    <property type="term" value="F:glycolipid transfer activity"/>
    <property type="evidence" value="ECO:0007669"/>
    <property type="project" value="TreeGrafter"/>
</dbReference>
<dbReference type="AlphaFoldDB" id="A0A6I2U9D6"/>
<organism evidence="4 5">
    <name type="scientific">Anaerovibrio slackiae</name>
    <dbReference type="NCBI Taxonomy" id="2652309"/>
    <lineage>
        <taxon>Bacteria</taxon>
        <taxon>Bacillati</taxon>
        <taxon>Bacillota</taxon>
        <taxon>Negativicutes</taxon>
        <taxon>Selenomonadales</taxon>
        <taxon>Selenomonadaceae</taxon>
        <taxon>Anaerovibrio</taxon>
    </lineage>
</organism>
<evidence type="ECO:0000256" key="1">
    <source>
        <dbReference type="ARBA" id="ARBA00022729"/>
    </source>
</evidence>
<dbReference type="Proteomes" id="UP000433181">
    <property type="component" value="Unassembled WGS sequence"/>
</dbReference>
<dbReference type="GeneID" id="96777952"/>
<evidence type="ECO:0000313" key="5">
    <source>
        <dbReference type="Proteomes" id="UP000433181"/>
    </source>
</evidence>
<dbReference type="Pfam" id="PF03968">
    <property type="entry name" value="LptD_N"/>
    <property type="match status" value="1"/>
</dbReference>
<evidence type="ECO:0000313" key="4">
    <source>
        <dbReference type="EMBL" id="MSU08038.1"/>
    </source>
</evidence>
<dbReference type="PANTHER" id="PTHR36504">
    <property type="entry name" value="LIPOPOLYSACCHARIDE EXPORT SYSTEM PROTEIN LPTA"/>
    <property type="match status" value="1"/>
</dbReference>
<evidence type="ECO:0000256" key="2">
    <source>
        <dbReference type="SAM" id="SignalP"/>
    </source>
</evidence>
<sequence>MIKKKHFARALAIAGFSTLLAAGTLFAADEPASLDADTVEYDMQTGIVTAKGDVLMVRGDMKVTGQEAEYNSKTKEGRVEGNVIAVQPSKSMRVTCHKMITDAQQHMTATGDVHGTMEDKTFSGPIVEYFQPQDYVLIKERGVITSKDGSFTADEMEGYLKEEHLIGRGNAHVISPPNDMEAGGDLLNYYGLDQGKAVLTGNAWAVQYNNTLKSNTLTILMAKDGKATVTE</sequence>
<dbReference type="InterPro" id="IPR052037">
    <property type="entry name" value="LPS_export_LptA"/>
</dbReference>
<dbReference type="Gene3D" id="2.60.450.10">
    <property type="entry name" value="Lipopolysaccharide (LPS) transport protein A like domain"/>
    <property type="match status" value="2"/>
</dbReference>
<dbReference type="GO" id="GO:0015920">
    <property type="term" value="P:lipopolysaccharide transport"/>
    <property type="evidence" value="ECO:0007669"/>
    <property type="project" value="TreeGrafter"/>
</dbReference>
<dbReference type="PANTHER" id="PTHR36504:SF1">
    <property type="entry name" value="LIPOPOLYSACCHARIDE EXPORT SYSTEM PROTEIN LPTA"/>
    <property type="match status" value="1"/>
</dbReference>
<reference evidence="4 5" key="1">
    <citation type="submission" date="2019-08" db="EMBL/GenBank/DDBJ databases">
        <title>In-depth cultivation of the pig gut microbiome towards novel bacterial diversity and tailored functional studies.</title>
        <authorList>
            <person name="Wylensek D."/>
            <person name="Hitch T.C.A."/>
            <person name="Clavel T."/>
        </authorList>
    </citation>
    <scope>NUCLEOTIDE SEQUENCE [LARGE SCALE GENOMIC DNA]</scope>
    <source>
        <strain evidence="4 5">WCA-693-APC-5D-A</strain>
    </source>
</reference>